<dbReference type="Pfam" id="PF13895">
    <property type="entry name" value="Ig_2"/>
    <property type="match status" value="1"/>
</dbReference>
<dbReference type="GO" id="GO:0050839">
    <property type="term" value="F:cell adhesion molecule binding"/>
    <property type="evidence" value="ECO:0007669"/>
    <property type="project" value="TreeGrafter"/>
</dbReference>
<feature type="domain" description="Ig-like" evidence="9">
    <location>
        <begin position="570"/>
        <end position="647"/>
    </location>
</feature>
<feature type="domain" description="Ig-like" evidence="9">
    <location>
        <begin position="660"/>
        <end position="742"/>
    </location>
</feature>
<evidence type="ECO:0000256" key="4">
    <source>
        <dbReference type="ARBA" id="ARBA00023180"/>
    </source>
</evidence>
<proteinExistence type="predicted"/>
<feature type="domain" description="Ig-like" evidence="9">
    <location>
        <begin position="478"/>
        <end position="565"/>
    </location>
</feature>
<dbReference type="AlphaFoldDB" id="A0A6J8A304"/>
<accession>A0A6J8A304</accession>
<evidence type="ECO:0000256" key="3">
    <source>
        <dbReference type="ARBA" id="ARBA00023157"/>
    </source>
</evidence>
<dbReference type="PANTHER" id="PTHR11640">
    <property type="entry name" value="NEPHRIN"/>
    <property type="match status" value="1"/>
</dbReference>
<evidence type="ECO:0000256" key="1">
    <source>
        <dbReference type="ARBA" id="ARBA00004479"/>
    </source>
</evidence>
<feature type="region of interest" description="Disordered" evidence="6">
    <location>
        <begin position="802"/>
        <end position="867"/>
    </location>
</feature>
<evidence type="ECO:0000256" key="2">
    <source>
        <dbReference type="ARBA" id="ARBA00023136"/>
    </source>
</evidence>
<keyword evidence="11" id="KW-1185">Reference proteome</keyword>
<dbReference type="Pfam" id="PF13927">
    <property type="entry name" value="Ig_3"/>
    <property type="match status" value="3"/>
</dbReference>
<dbReference type="InterPro" id="IPR003598">
    <property type="entry name" value="Ig_sub2"/>
</dbReference>
<feature type="signal peptide" evidence="8">
    <location>
        <begin position="1"/>
        <end position="17"/>
    </location>
</feature>
<dbReference type="SMART" id="SM00408">
    <property type="entry name" value="IGc2"/>
    <property type="match status" value="6"/>
</dbReference>
<evidence type="ECO:0000313" key="11">
    <source>
        <dbReference type="Proteomes" id="UP000507470"/>
    </source>
</evidence>
<comment type="subcellular location">
    <subcellularLocation>
        <location evidence="1">Membrane</location>
        <topology evidence="1">Single-pass type I membrane protein</topology>
    </subcellularLocation>
</comment>
<feature type="domain" description="Ig-like" evidence="9">
    <location>
        <begin position="203"/>
        <end position="274"/>
    </location>
</feature>
<evidence type="ECO:0000313" key="10">
    <source>
        <dbReference type="EMBL" id="CAC5361053.1"/>
    </source>
</evidence>
<keyword evidence="7" id="KW-0812">Transmembrane</keyword>
<dbReference type="InterPro" id="IPR051275">
    <property type="entry name" value="Cell_adhesion_signaling"/>
</dbReference>
<dbReference type="GO" id="GO:0005886">
    <property type="term" value="C:plasma membrane"/>
    <property type="evidence" value="ECO:0007669"/>
    <property type="project" value="TreeGrafter"/>
</dbReference>
<protein>
    <submittedName>
        <fullName evidence="10">HMCN</fullName>
    </submittedName>
</protein>
<keyword evidence="8" id="KW-0732">Signal</keyword>
<reference evidence="10 11" key="1">
    <citation type="submission" date="2020-06" db="EMBL/GenBank/DDBJ databases">
        <authorList>
            <person name="Li R."/>
            <person name="Bekaert M."/>
        </authorList>
    </citation>
    <scope>NUCLEOTIDE SEQUENCE [LARGE SCALE GENOMIC DNA]</scope>
    <source>
        <strain evidence="11">wild</strain>
    </source>
</reference>
<evidence type="ECO:0000256" key="7">
    <source>
        <dbReference type="SAM" id="Phobius"/>
    </source>
</evidence>
<dbReference type="EMBL" id="CACVKT020000582">
    <property type="protein sequence ID" value="CAC5361053.1"/>
    <property type="molecule type" value="Genomic_DNA"/>
</dbReference>
<feature type="chain" id="PRO_5026761955" evidence="8">
    <location>
        <begin position="18"/>
        <end position="906"/>
    </location>
</feature>
<feature type="domain" description="Ig-like" evidence="9">
    <location>
        <begin position="132"/>
        <end position="197"/>
    </location>
</feature>
<feature type="domain" description="Ig-like" evidence="9">
    <location>
        <begin position="281"/>
        <end position="380"/>
    </location>
</feature>
<dbReference type="GO" id="GO:0098609">
    <property type="term" value="P:cell-cell adhesion"/>
    <property type="evidence" value="ECO:0007669"/>
    <property type="project" value="TreeGrafter"/>
</dbReference>
<dbReference type="GO" id="GO:0005911">
    <property type="term" value="C:cell-cell junction"/>
    <property type="evidence" value="ECO:0007669"/>
    <property type="project" value="TreeGrafter"/>
</dbReference>
<dbReference type="InterPro" id="IPR036179">
    <property type="entry name" value="Ig-like_dom_sf"/>
</dbReference>
<sequence>MRFVWNNCILFIAVVKGNFIKTPDDITECSGVDITFDWAYSGSANVVIWEKLPSTTVLTHILIVGLLTPGSEYEGRIRHNSNGNMTLLSVNEEDSGTYKCTVTSFAGGIAEDSIDVIIYNRLRMPPFVTYNSETNELTCAVSGVDSGINYAWTLNDEVIGNKNSLIPKKSGYYTCVITGKAIEMCAGSNIKKRESFSLQLEKPVIAARQPTIRTIDGQSVKLECYVVRAVPQIINSWRWFRENEEENILSYSPTFNISFVTVSHGINYKCTASNDAGESIPATVMVQVLTPPHIQPFGEYSPLEDSYLHIRCSITGNPSPNSGQVHWTKIESLSFRVSGFSLYFNKISRQDAGIYTCHVNTLLDLTSGQTLTKTDSKNVTINVLYAPGSSIKLSTKSNSIVTIENSVVPSVLCSADCEPDCTYTWQTPTGTIIASAELILGNAKRIMNGTYTCRASNIIALDNHVAFVRIALIIHYSPFITSVLPSKYLSVMENSQITLVCNAGGYPAPNITWSYMGINDTASRNVKVDSDSLRFVNISRMNDGLYFCHVNNGIGDGHSEEIHLTVTYGPGSSVKILPLNNIIVSENETIENFTCSATCNPDCSYKWQKPDGNHVGDNNLVLEAARRDMNGTYLCTAENEIQSMTLQGIATLSLLVYYSATISSLSTKSRLILQEGDTLKLICEVEGYPVPNITWSKDNDIISWKEIHSVKALSCGDSGYYTCTVTNGIGSPNKDGFNLSISCGHLQEENTTTVNWEKGTTESIIVNSDTRQSLFIYVGLGGGILLVVTAVVVYAIKGQRHLDVPPDQPETDNPHSDTEYAEISDGSTSPYTGVFTEITEDGSTIEKSRSTNDPEEPSGGSSVGYSRFQHCNTSDSSLGYSGVVPTNTTVTGITCNNFGSYTPNES</sequence>
<name>A0A6J8A304_MYTCO</name>
<dbReference type="InterPro" id="IPR003599">
    <property type="entry name" value="Ig_sub"/>
</dbReference>
<keyword evidence="7" id="KW-1133">Transmembrane helix</keyword>
<feature type="domain" description="Ig-like" evidence="9">
    <location>
        <begin position="33"/>
        <end position="117"/>
    </location>
</feature>
<feature type="domain" description="Ig-like" evidence="9">
    <location>
        <begin position="387"/>
        <end position="471"/>
    </location>
</feature>
<dbReference type="Proteomes" id="UP000507470">
    <property type="component" value="Unassembled WGS sequence"/>
</dbReference>
<evidence type="ECO:0000259" key="9">
    <source>
        <dbReference type="PROSITE" id="PS50835"/>
    </source>
</evidence>
<evidence type="ECO:0000256" key="8">
    <source>
        <dbReference type="SAM" id="SignalP"/>
    </source>
</evidence>
<keyword evidence="2 7" id="KW-0472">Membrane</keyword>
<dbReference type="SUPFAM" id="SSF48726">
    <property type="entry name" value="Immunoglobulin"/>
    <property type="match status" value="7"/>
</dbReference>
<feature type="transmembrane region" description="Helical" evidence="7">
    <location>
        <begin position="774"/>
        <end position="796"/>
    </location>
</feature>
<dbReference type="PANTHER" id="PTHR11640:SF31">
    <property type="entry name" value="IRREGULAR CHIASM C-ROUGHEST PROTEIN-RELATED"/>
    <property type="match status" value="1"/>
</dbReference>
<dbReference type="SMART" id="SM00409">
    <property type="entry name" value="IG"/>
    <property type="match status" value="7"/>
</dbReference>
<dbReference type="CDD" id="cd00096">
    <property type="entry name" value="Ig"/>
    <property type="match status" value="2"/>
</dbReference>
<dbReference type="Gene3D" id="2.60.40.10">
    <property type="entry name" value="Immunoglobulins"/>
    <property type="match status" value="7"/>
</dbReference>
<dbReference type="InterPro" id="IPR007110">
    <property type="entry name" value="Ig-like_dom"/>
</dbReference>
<evidence type="ECO:0000256" key="5">
    <source>
        <dbReference type="ARBA" id="ARBA00023319"/>
    </source>
</evidence>
<dbReference type="InterPro" id="IPR013783">
    <property type="entry name" value="Ig-like_fold"/>
</dbReference>
<gene>
    <name evidence="10" type="ORF">MCOR_3315</name>
</gene>
<keyword evidence="5" id="KW-0393">Immunoglobulin domain</keyword>
<dbReference type="PROSITE" id="PS50835">
    <property type="entry name" value="IG_LIKE"/>
    <property type="match status" value="8"/>
</dbReference>
<dbReference type="OrthoDB" id="6088938at2759"/>
<organism evidence="10 11">
    <name type="scientific">Mytilus coruscus</name>
    <name type="common">Sea mussel</name>
    <dbReference type="NCBI Taxonomy" id="42192"/>
    <lineage>
        <taxon>Eukaryota</taxon>
        <taxon>Metazoa</taxon>
        <taxon>Spiralia</taxon>
        <taxon>Lophotrochozoa</taxon>
        <taxon>Mollusca</taxon>
        <taxon>Bivalvia</taxon>
        <taxon>Autobranchia</taxon>
        <taxon>Pteriomorphia</taxon>
        <taxon>Mytilida</taxon>
        <taxon>Mytiloidea</taxon>
        <taxon>Mytilidae</taxon>
        <taxon>Mytilinae</taxon>
        <taxon>Mytilus</taxon>
    </lineage>
</organism>
<evidence type="ECO:0000256" key="6">
    <source>
        <dbReference type="SAM" id="MobiDB-lite"/>
    </source>
</evidence>
<keyword evidence="4" id="KW-0325">Glycoprotein</keyword>
<keyword evidence="3" id="KW-1015">Disulfide bond</keyword>